<proteinExistence type="predicted"/>
<evidence type="ECO:0000256" key="1">
    <source>
        <dbReference type="ARBA" id="ARBA00022707"/>
    </source>
</evidence>
<dbReference type="PANTHER" id="PTHR21588">
    <property type="entry name" value="COILED-COIL-HELIX-COILED-COIL-HELIX DOMAIN CONTAINING 6"/>
    <property type="match status" value="1"/>
</dbReference>
<feature type="region of interest" description="Disordered" evidence="9">
    <location>
        <begin position="1"/>
        <end position="24"/>
    </location>
</feature>
<feature type="compositionally biased region" description="Pro residues" evidence="9">
    <location>
        <begin position="301"/>
        <end position="315"/>
    </location>
</feature>
<keyword evidence="1" id="KW-0519">Myristate</keyword>
<dbReference type="GO" id="GO:0007007">
    <property type="term" value="P:inner mitochondrial membrane organization"/>
    <property type="evidence" value="ECO:0007669"/>
    <property type="project" value="TreeGrafter"/>
</dbReference>
<evidence type="ECO:0000256" key="2">
    <source>
        <dbReference type="ARBA" id="ARBA00022792"/>
    </source>
</evidence>
<keyword evidence="6" id="KW-0449">Lipoprotein</keyword>
<protein>
    <submittedName>
        <fullName evidence="10">Coiled-coil-helix-coiled-coil-helix domain containing 3b</fullName>
    </submittedName>
</protein>
<dbReference type="GO" id="GO:0061617">
    <property type="term" value="C:MICOS complex"/>
    <property type="evidence" value="ECO:0007669"/>
    <property type="project" value="InterPro"/>
</dbReference>
<dbReference type="STRING" id="8078.ENSFHEP00000005927"/>
<dbReference type="OrthoDB" id="9944291at2759"/>
<dbReference type="CTD" id="325751"/>
<dbReference type="Proteomes" id="UP000265000">
    <property type="component" value="Unplaced"/>
</dbReference>
<dbReference type="PROSITE" id="PS51808">
    <property type="entry name" value="CHCH"/>
    <property type="match status" value="1"/>
</dbReference>
<dbReference type="GeneTree" id="ENSGT00390000000903"/>
<evidence type="ECO:0000256" key="9">
    <source>
        <dbReference type="SAM" id="MobiDB-lite"/>
    </source>
</evidence>
<feature type="coiled-coil region" evidence="8">
    <location>
        <begin position="357"/>
        <end position="388"/>
    </location>
</feature>
<keyword evidence="3" id="KW-0496">Mitochondrion</keyword>
<feature type="compositionally biased region" description="Polar residues" evidence="9">
    <location>
        <begin position="239"/>
        <end position="256"/>
    </location>
</feature>
<keyword evidence="2" id="KW-0999">Mitochondrion inner membrane</keyword>
<evidence type="ECO:0000256" key="7">
    <source>
        <dbReference type="ARBA" id="ARBA00034476"/>
    </source>
</evidence>
<feature type="compositionally biased region" description="Pro residues" evidence="9">
    <location>
        <begin position="73"/>
        <end position="88"/>
    </location>
</feature>
<comment type="subcellular location">
    <subcellularLocation>
        <location evidence="7">Mitochondrion inner membrane</location>
        <topology evidence="7">Lipid-anchor</topology>
    </subcellularLocation>
</comment>
<accession>A0A3Q2P1X7</accession>
<keyword evidence="8" id="KW-0175">Coiled coil</keyword>
<evidence type="ECO:0000313" key="10">
    <source>
        <dbReference type="Ensembl" id="ENSFHEP00000005927.1"/>
    </source>
</evidence>
<feature type="compositionally biased region" description="Pro residues" evidence="9">
    <location>
        <begin position="126"/>
        <end position="139"/>
    </location>
</feature>
<organism evidence="10 11">
    <name type="scientific">Fundulus heteroclitus</name>
    <name type="common">Killifish</name>
    <name type="synonym">Mummichog</name>
    <dbReference type="NCBI Taxonomy" id="8078"/>
    <lineage>
        <taxon>Eukaryota</taxon>
        <taxon>Metazoa</taxon>
        <taxon>Chordata</taxon>
        <taxon>Craniata</taxon>
        <taxon>Vertebrata</taxon>
        <taxon>Euteleostomi</taxon>
        <taxon>Actinopterygii</taxon>
        <taxon>Neopterygii</taxon>
        <taxon>Teleostei</taxon>
        <taxon>Neoteleostei</taxon>
        <taxon>Acanthomorphata</taxon>
        <taxon>Ovalentaria</taxon>
        <taxon>Atherinomorphae</taxon>
        <taxon>Cyprinodontiformes</taxon>
        <taxon>Fundulidae</taxon>
        <taxon>Fundulus</taxon>
    </lineage>
</organism>
<feature type="region of interest" description="Disordered" evidence="9">
    <location>
        <begin position="297"/>
        <end position="329"/>
    </location>
</feature>
<feature type="region of interest" description="Disordered" evidence="9">
    <location>
        <begin position="39"/>
        <end position="284"/>
    </location>
</feature>
<reference evidence="10" key="1">
    <citation type="submission" date="2025-08" db="UniProtKB">
        <authorList>
            <consortium name="Ensembl"/>
        </authorList>
    </citation>
    <scope>IDENTIFICATION</scope>
</reference>
<reference evidence="10" key="2">
    <citation type="submission" date="2025-09" db="UniProtKB">
        <authorList>
            <consortium name="Ensembl"/>
        </authorList>
    </citation>
    <scope>IDENTIFICATION</scope>
</reference>
<keyword evidence="5" id="KW-1015">Disulfide bond</keyword>
<keyword evidence="4" id="KW-0472">Membrane</keyword>
<keyword evidence="11" id="KW-1185">Reference proteome</keyword>
<dbReference type="PANTHER" id="PTHR21588:SF23">
    <property type="entry name" value="MICOS COMPLEX SUBUNIT MIC19 ISOFORM X1"/>
    <property type="match status" value="1"/>
</dbReference>
<dbReference type="Ensembl" id="ENSFHET00000006358.1">
    <property type="protein sequence ID" value="ENSFHEP00000005927.1"/>
    <property type="gene ID" value="ENSFHEG00000006911.1"/>
</dbReference>
<dbReference type="InterPro" id="IPR007964">
    <property type="entry name" value="MIC19/MIC25"/>
</dbReference>
<feature type="compositionally biased region" description="Low complexity" evidence="9">
    <location>
        <begin position="222"/>
        <end position="233"/>
    </location>
</feature>
<dbReference type="GeneID" id="105938604"/>
<name>A0A3Q2P1X7_FUNHE</name>
<evidence type="ECO:0000256" key="8">
    <source>
        <dbReference type="SAM" id="Coils"/>
    </source>
</evidence>
<evidence type="ECO:0000256" key="3">
    <source>
        <dbReference type="ARBA" id="ARBA00023128"/>
    </source>
</evidence>
<sequence length="547" mass="58778">MGGNSPSRFSVEDDEGGGGGGVTFVKGIRLSDKVIDRMKHSAKASCPHLSPEPQAQVATPVPAPPVEHLLPLLTPPPPQFVPTPPPTPSQETAPTSPSVEAAPPVKLIPPPLVTFHSLPPASLDPAAPPPSLGPEPPSGPSSRPDNPEAPDSLAPPSAVEPIVLPPPQSFILPHKEPESQTAPQLEEHIKEPVVLAPNWESSPSPEPPSLSCELVTPTPTQPAAFEPLESAAASPPPTETVQVSPSPLDSATSGASLSEAEADPLVEGVRSSSPPEACAEGASPPCQCDEAAVVHTRVPGNVPPPELEPPPPNEPRPVTAEPPGTTFLPPVVEEEEPATVPSPAAGVVEEELRQKIRAELQKSLEEEIDQKRQELQQQLEEVRALTRAEATAAAQAQVAQQVRKTLEAERASHMEKLTESIAREKVKAEDEKLMVQLYWMEQKAHQLEEREKEMKKRDELYKEHVSKLEAKCAEFYKVSSENFQKGKEETQKRFARFNIQPLCGDLQGQILKCYKENPGRTLTCSGIASAYMQCVDNAKKDKRITGG</sequence>
<evidence type="ECO:0000256" key="6">
    <source>
        <dbReference type="ARBA" id="ARBA00023288"/>
    </source>
</evidence>
<dbReference type="InterPro" id="IPR052632">
    <property type="entry name" value="MICOS_subunit_Mic19"/>
</dbReference>
<evidence type="ECO:0000313" key="11">
    <source>
        <dbReference type="Proteomes" id="UP000265000"/>
    </source>
</evidence>
<evidence type="ECO:0000256" key="5">
    <source>
        <dbReference type="ARBA" id="ARBA00023157"/>
    </source>
</evidence>
<dbReference type="Pfam" id="PF05300">
    <property type="entry name" value="MIC19_MIC25"/>
    <property type="match status" value="1"/>
</dbReference>
<dbReference type="AlphaFoldDB" id="A0A3Q2P1X7"/>
<feature type="compositionally biased region" description="Low complexity" evidence="9">
    <location>
        <begin position="51"/>
        <end position="72"/>
    </location>
</feature>
<evidence type="ECO:0000256" key="4">
    <source>
        <dbReference type="ARBA" id="ARBA00023136"/>
    </source>
</evidence>